<dbReference type="SUPFAM" id="SSF51197">
    <property type="entry name" value="Clavaminate synthase-like"/>
    <property type="match status" value="1"/>
</dbReference>
<dbReference type="EMBL" id="JAVFKY010000001">
    <property type="protein sequence ID" value="KAK5584759.1"/>
    <property type="molecule type" value="Genomic_DNA"/>
</dbReference>
<dbReference type="Pfam" id="PF05721">
    <property type="entry name" value="PhyH"/>
    <property type="match status" value="1"/>
</dbReference>
<keyword evidence="2" id="KW-1185">Reference proteome</keyword>
<proteinExistence type="predicted"/>
<reference evidence="1 2" key="1">
    <citation type="submission" date="2023-11" db="EMBL/GenBank/DDBJ databases">
        <title>Dfirmibasis_genome.</title>
        <authorList>
            <person name="Edelbroek B."/>
            <person name="Kjellin J."/>
            <person name="Jerlstrom-Hultqvist J."/>
            <person name="Soderbom F."/>
        </authorList>
    </citation>
    <scope>NUCLEOTIDE SEQUENCE [LARGE SCALE GENOMIC DNA]</scope>
    <source>
        <strain evidence="1 2">TNS-C-14</strain>
    </source>
</reference>
<sequence length="78" mass="9039">MKILVNLHVIYYNAIVKELLKMIFKSKSIGMHKNLQYVECMANKVITICIALKDTSNENGTIEFIEGSHRWKDLPTKK</sequence>
<dbReference type="Proteomes" id="UP001344447">
    <property type="component" value="Unassembled WGS sequence"/>
</dbReference>
<accession>A0AAN7U2M6</accession>
<protein>
    <submittedName>
        <fullName evidence="1">Uncharacterized protein</fullName>
    </submittedName>
</protein>
<gene>
    <name evidence="1" type="ORF">RB653_006376</name>
</gene>
<evidence type="ECO:0000313" key="1">
    <source>
        <dbReference type="EMBL" id="KAK5584759.1"/>
    </source>
</evidence>
<comment type="caution">
    <text evidence="1">The sequence shown here is derived from an EMBL/GenBank/DDBJ whole genome shotgun (WGS) entry which is preliminary data.</text>
</comment>
<evidence type="ECO:0000313" key="2">
    <source>
        <dbReference type="Proteomes" id="UP001344447"/>
    </source>
</evidence>
<dbReference type="Gene3D" id="2.60.120.620">
    <property type="entry name" value="q2cbj1_9rhob like domain"/>
    <property type="match status" value="1"/>
</dbReference>
<dbReference type="AlphaFoldDB" id="A0AAN7U2M6"/>
<dbReference type="InterPro" id="IPR008775">
    <property type="entry name" value="Phytyl_CoA_dOase-like"/>
</dbReference>
<name>A0AAN7U2M6_9MYCE</name>
<organism evidence="1 2">
    <name type="scientific">Dictyostelium firmibasis</name>
    <dbReference type="NCBI Taxonomy" id="79012"/>
    <lineage>
        <taxon>Eukaryota</taxon>
        <taxon>Amoebozoa</taxon>
        <taxon>Evosea</taxon>
        <taxon>Eumycetozoa</taxon>
        <taxon>Dictyostelia</taxon>
        <taxon>Dictyosteliales</taxon>
        <taxon>Dictyosteliaceae</taxon>
        <taxon>Dictyostelium</taxon>
    </lineage>
</organism>